<feature type="chain" id="PRO_5041213893" description="Secreted protein" evidence="1">
    <location>
        <begin position="22"/>
        <end position="121"/>
    </location>
</feature>
<evidence type="ECO:0008006" key="4">
    <source>
        <dbReference type="Google" id="ProtNLM"/>
    </source>
</evidence>
<feature type="signal peptide" evidence="1">
    <location>
        <begin position="1"/>
        <end position="21"/>
    </location>
</feature>
<protein>
    <recommendedName>
        <fullName evidence="4">Secreted protein</fullName>
    </recommendedName>
</protein>
<evidence type="ECO:0000313" key="3">
    <source>
        <dbReference type="Proteomes" id="UP001178461"/>
    </source>
</evidence>
<reference evidence="2" key="1">
    <citation type="submission" date="2022-12" db="EMBL/GenBank/DDBJ databases">
        <authorList>
            <person name="Alioto T."/>
            <person name="Alioto T."/>
            <person name="Gomez Garrido J."/>
        </authorList>
    </citation>
    <scope>NUCLEOTIDE SEQUENCE</scope>
</reference>
<dbReference type="EMBL" id="OX395137">
    <property type="protein sequence ID" value="CAI5788576.1"/>
    <property type="molecule type" value="Genomic_DNA"/>
</dbReference>
<accession>A0AA35PGY1</accession>
<gene>
    <name evidence="2" type="ORF">PODLI_1B031823</name>
</gene>
<name>A0AA35PGY1_9SAUR</name>
<organism evidence="2 3">
    <name type="scientific">Podarcis lilfordi</name>
    <name type="common">Lilford's wall lizard</name>
    <dbReference type="NCBI Taxonomy" id="74358"/>
    <lineage>
        <taxon>Eukaryota</taxon>
        <taxon>Metazoa</taxon>
        <taxon>Chordata</taxon>
        <taxon>Craniata</taxon>
        <taxon>Vertebrata</taxon>
        <taxon>Euteleostomi</taxon>
        <taxon>Lepidosauria</taxon>
        <taxon>Squamata</taxon>
        <taxon>Bifurcata</taxon>
        <taxon>Unidentata</taxon>
        <taxon>Episquamata</taxon>
        <taxon>Laterata</taxon>
        <taxon>Lacertibaenia</taxon>
        <taxon>Lacertidae</taxon>
        <taxon>Podarcis</taxon>
    </lineage>
</organism>
<sequence length="121" mass="13636">MKLCIFLGILALFLYLKHIQRSKICAELSPGVFDPAAVHLLNATCVRRLKIHGAQFLYCPICTPRLWWYTDQYIVHVHLYVSLKCSAQANMKQDGVTLILPISCAFQTSAQGSFFTSQVNS</sequence>
<evidence type="ECO:0000256" key="1">
    <source>
        <dbReference type="SAM" id="SignalP"/>
    </source>
</evidence>
<evidence type="ECO:0000313" key="2">
    <source>
        <dbReference type="EMBL" id="CAI5788576.1"/>
    </source>
</evidence>
<dbReference type="Proteomes" id="UP001178461">
    <property type="component" value="Chromosome 12"/>
</dbReference>
<proteinExistence type="predicted"/>
<keyword evidence="3" id="KW-1185">Reference proteome</keyword>
<dbReference type="AlphaFoldDB" id="A0AA35PGY1"/>
<keyword evidence="1" id="KW-0732">Signal</keyword>